<dbReference type="PRINTS" id="PR00463">
    <property type="entry name" value="EP450I"/>
</dbReference>
<keyword evidence="6" id="KW-0503">Monooxygenase</keyword>
<keyword evidence="5 6" id="KW-0479">Metal-binding</keyword>
<keyword evidence="5 6" id="KW-0349">Heme</keyword>
<feature type="binding site" description="axial binding residue" evidence="5">
    <location>
        <position position="338"/>
    </location>
    <ligand>
        <name>heme</name>
        <dbReference type="ChEBI" id="CHEBI:30413"/>
    </ligand>
    <ligandPart>
        <name>Fe</name>
        <dbReference type="ChEBI" id="CHEBI:18248"/>
    </ligandPart>
</feature>
<dbReference type="GO" id="GO:0020037">
    <property type="term" value="F:heme binding"/>
    <property type="evidence" value="ECO:0007669"/>
    <property type="project" value="InterPro"/>
</dbReference>
<evidence type="ECO:0000256" key="4">
    <source>
        <dbReference type="ARBA" id="ARBA00023136"/>
    </source>
</evidence>
<dbReference type="InterPro" id="IPR001128">
    <property type="entry name" value="Cyt_P450"/>
</dbReference>
<evidence type="ECO:0000256" key="6">
    <source>
        <dbReference type="RuleBase" id="RU000461"/>
    </source>
</evidence>
<dbReference type="GO" id="GO:0016705">
    <property type="term" value="F:oxidoreductase activity, acting on paired donors, with incorporation or reduction of molecular oxygen"/>
    <property type="evidence" value="ECO:0007669"/>
    <property type="project" value="InterPro"/>
</dbReference>
<dbReference type="OrthoDB" id="1470350at2759"/>
<feature type="non-terminal residue" evidence="7">
    <location>
        <position position="1"/>
    </location>
</feature>
<keyword evidence="6" id="KW-0560">Oxidoreductase</keyword>
<dbReference type="SUPFAM" id="SSF48264">
    <property type="entry name" value="Cytochrome P450"/>
    <property type="match status" value="1"/>
</dbReference>
<reference evidence="7 8" key="1">
    <citation type="journal article" date="2017" name="PLoS Biol.">
        <title>The sea cucumber genome provides insights into morphological evolution and visceral regeneration.</title>
        <authorList>
            <person name="Zhang X."/>
            <person name="Sun L."/>
            <person name="Yuan J."/>
            <person name="Sun Y."/>
            <person name="Gao Y."/>
            <person name="Zhang L."/>
            <person name="Li S."/>
            <person name="Dai H."/>
            <person name="Hamel J.F."/>
            <person name="Liu C."/>
            <person name="Yu Y."/>
            <person name="Liu S."/>
            <person name="Lin W."/>
            <person name="Guo K."/>
            <person name="Jin S."/>
            <person name="Xu P."/>
            <person name="Storey K.B."/>
            <person name="Huan P."/>
            <person name="Zhang T."/>
            <person name="Zhou Y."/>
            <person name="Zhang J."/>
            <person name="Lin C."/>
            <person name="Li X."/>
            <person name="Xing L."/>
            <person name="Huo D."/>
            <person name="Sun M."/>
            <person name="Wang L."/>
            <person name="Mercier A."/>
            <person name="Li F."/>
            <person name="Yang H."/>
            <person name="Xiang J."/>
        </authorList>
    </citation>
    <scope>NUCLEOTIDE SEQUENCE [LARGE SCALE GENOMIC DNA]</scope>
    <source>
        <strain evidence="7">Shaxun</strain>
        <tissue evidence="7">Muscle</tissue>
    </source>
</reference>
<dbReference type="GO" id="GO:0005506">
    <property type="term" value="F:iron ion binding"/>
    <property type="evidence" value="ECO:0007669"/>
    <property type="project" value="InterPro"/>
</dbReference>
<proteinExistence type="inferred from homology"/>
<gene>
    <name evidence="7" type="ORF">BSL78_08546</name>
</gene>
<keyword evidence="3" id="KW-0256">Endoplasmic reticulum</keyword>
<comment type="subcellular location">
    <subcellularLocation>
        <location evidence="1">Endoplasmic reticulum membrane</location>
    </subcellularLocation>
</comment>
<dbReference type="GO" id="GO:0005789">
    <property type="term" value="C:endoplasmic reticulum membrane"/>
    <property type="evidence" value="ECO:0007669"/>
    <property type="project" value="UniProtKB-SubCell"/>
</dbReference>
<dbReference type="Gene3D" id="1.10.630.10">
    <property type="entry name" value="Cytochrome P450"/>
    <property type="match status" value="1"/>
</dbReference>
<keyword evidence="4" id="KW-0472">Membrane</keyword>
<evidence type="ECO:0000256" key="3">
    <source>
        <dbReference type="ARBA" id="ARBA00022824"/>
    </source>
</evidence>
<keyword evidence="5 6" id="KW-0408">Iron</keyword>
<comment type="cofactor">
    <cofactor evidence="5">
        <name>heme</name>
        <dbReference type="ChEBI" id="CHEBI:30413"/>
    </cofactor>
</comment>
<protein>
    <submittedName>
        <fullName evidence="7">Putative cytochrome P450 4V2</fullName>
    </submittedName>
</protein>
<evidence type="ECO:0000313" key="8">
    <source>
        <dbReference type="Proteomes" id="UP000230750"/>
    </source>
</evidence>
<dbReference type="PANTHER" id="PTHR24291">
    <property type="entry name" value="CYTOCHROME P450 FAMILY 4"/>
    <property type="match status" value="1"/>
</dbReference>
<dbReference type="AlphaFoldDB" id="A0A2G8L2U9"/>
<evidence type="ECO:0000313" key="7">
    <source>
        <dbReference type="EMBL" id="PIK54573.1"/>
    </source>
</evidence>
<dbReference type="InterPro" id="IPR002401">
    <property type="entry name" value="Cyt_P450_E_grp-I"/>
</dbReference>
<dbReference type="EMBL" id="MRZV01000244">
    <property type="protein sequence ID" value="PIK54573.1"/>
    <property type="molecule type" value="Genomic_DNA"/>
</dbReference>
<accession>A0A2G8L2U9</accession>
<keyword evidence="8" id="KW-1185">Reference proteome</keyword>
<comment type="similarity">
    <text evidence="2 6">Belongs to the cytochrome P450 family.</text>
</comment>
<dbReference type="PROSITE" id="PS00086">
    <property type="entry name" value="CYTOCHROME_P450"/>
    <property type="match status" value="1"/>
</dbReference>
<sequence length="392" mass="45024">FFKLMEAWSDVFRSAGTIVVWTGPVPTVTTIDCYNIETILSSSKQLNKGLFYNMLKPWLGSGLLISKGSKWHTRRKLLTPSFHFAILTSFVDIFNEHAQTITSKMTELVNEKPVNIFPMVTRCTLDIICSTAMGKNIGAQQGKNREYVQAVIEMSDIIQERQKYPWLWIDTIYNQLPSGKKHAHNLQILHTLTKTVHEQDPSFTLEDIREEVDTFMFEGHDTTASGTSWTLFLLGHHPEIQKKVQEELDNVFDNDRDRPVTNDDIQNLTYLNCVVKEALRGNFVPKDTITVIGIYWLHRDPKQFPDPEKFDPDRFLPENIKGRHPFAYVPFSAGPRNCIGQKFALMEEKVILASLLRKLSFKSCQSVEEVSPIGELILRPYKGIEMEISLRD</sequence>
<dbReference type="STRING" id="307972.A0A2G8L2U9"/>
<name>A0A2G8L2U9_STIJA</name>
<comment type="caution">
    <text evidence="7">The sequence shown here is derived from an EMBL/GenBank/DDBJ whole genome shotgun (WGS) entry which is preliminary data.</text>
</comment>
<dbReference type="PANTHER" id="PTHR24291:SF189">
    <property type="entry name" value="CYTOCHROME P450 4C3-RELATED"/>
    <property type="match status" value="1"/>
</dbReference>
<dbReference type="GO" id="GO:0004497">
    <property type="term" value="F:monooxygenase activity"/>
    <property type="evidence" value="ECO:0007669"/>
    <property type="project" value="UniProtKB-KW"/>
</dbReference>
<evidence type="ECO:0000256" key="1">
    <source>
        <dbReference type="ARBA" id="ARBA00004586"/>
    </source>
</evidence>
<evidence type="ECO:0000256" key="2">
    <source>
        <dbReference type="ARBA" id="ARBA00010617"/>
    </source>
</evidence>
<organism evidence="7 8">
    <name type="scientific">Stichopus japonicus</name>
    <name type="common">Sea cucumber</name>
    <dbReference type="NCBI Taxonomy" id="307972"/>
    <lineage>
        <taxon>Eukaryota</taxon>
        <taxon>Metazoa</taxon>
        <taxon>Echinodermata</taxon>
        <taxon>Eleutherozoa</taxon>
        <taxon>Echinozoa</taxon>
        <taxon>Holothuroidea</taxon>
        <taxon>Aspidochirotacea</taxon>
        <taxon>Aspidochirotida</taxon>
        <taxon>Stichopodidae</taxon>
        <taxon>Apostichopus</taxon>
    </lineage>
</organism>
<dbReference type="InterPro" id="IPR036396">
    <property type="entry name" value="Cyt_P450_sf"/>
</dbReference>
<dbReference type="InterPro" id="IPR017972">
    <property type="entry name" value="Cyt_P450_CS"/>
</dbReference>
<dbReference type="PRINTS" id="PR00385">
    <property type="entry name" value="P450"/>
</dbReference>
<dbReference type="Pfam" id="PF00067">
    <property type="entry name" value="p450"/>
    <property type="match status" value="2"/>
</dbReference>
<evidence type="ECO:0000256" key="5">
    <source>
        <dbReference type="PIRSR" id="PIRSR602401-1"/>
    </source>
</evidence>
<dbReference type="Proteomes" id="UP000230750">
    <property type="component" value="Unassembled WGS sequence"/>
</dbReference>
<dbReference type="InterPro" id="IPR050196">
    <property type="entry name" value="Cytochrome_P450_Monoox"/>
</dbReference>